<evidence type="ECO:0000256" key="5">
    <source>
        <dbReference type="ARBA" id="ARBA00022801"/>
    </source>
</evidence>
<accession>A0A1V4IPC2</accession>
<dbReference type="InterPro" id="IPR033454">
    <property type="entry name" value="RecG_wedge"/>
</dbReference>
<dbReference type="GO" id="GO:0006310">
    <property type="term" value="P:DNA recombination"/>
    <property type="evidence" value="ECO:0007669"/>
    <property type="project" value="UniProtKB-UniRule"/>
</dbReference>
<dbReference type="Pfam" id="PF17191">
    <property type="entry name" value="RecG_wedge"/>
    <property type="match status" value="1"/>
</dbReference>
<dbReference type="GO" id="GO:0016887">
    <property type="term" value="F:ATP hydrolysis activity"/>
    <property type="evidence" value="ECO:0007669"/>
    <property type="project" value="RHEA"/>
</dbReference>
<dbReference type="GO" id="GO:0043138">
    <property type="term" value="F:3'-5' DNA helicase activity"/>
    <property type="evidence" value="ECO:0007669"/>
    <property type="project" value="UniProtKB-EC"/>
</dbReference>
<reference evidence="18 19" key="1">
    <citation type="submission" date="2017-03" db="EMBL/GenBank/DDBJ databases">
        <title>Genome sequence of Clostridium oryzae DSM 28571.</title>
        <authorList>
            <person name="Poehlein A."/>
            <person name="Daniel R."/>
        </authorList>
    </citation>
    <scope>NUCLEOTIDE SEQUENCE [LARGE SCALE GENOMIC DNA]</scope>
    <source>
        <strain evidence="18 19">DSM 28571</strain>
    </source>
</reference>
<dbReference type="InterPro" id="IPR047112">
    <property type="entry name" value="RecG/Mfd"/>
</dbReference>
<evidence type="ECO:0000256" key="6">
    <source>
        <dbReference type="ARBA" id="ARBA00022806"/>
    </source>
</evidence>
<evidence type="ECO:0000256" key="2">
    <source>
        <dbReference type="ARBA" id="ARBA00017846"/>
    </source>
</evidence>
<dbReference type="SUPFAM" id="SSF52540">
    <property type="entry name" value="P-loop containing nucleoside triphosphate hydrolases"/>
    <property type="match status" value="2"/>
</dbReference>
<comment type="caution">
    <text evidence="18">The sequence shown here is derived from an EMBL/GenBank/DDBJ whole genome shotgun (WGS) entry which is preliminary data.</text>
</comment>
<comment type="function">
    <text evidence="15">Plays a critical role in recombination and DNA repair. Helps process Holliday junction intermediates to mature products by catalyzing branch migration. Has replication fork regression activity, unwinds stalled or blocked replication forks to make a HJ that can be resolved. Has a DNA unwinding activity characteristic of a DNA helicase with 3'-5' polarity.</text>
</comment>
<comment type="similarity">
    <text evidence="1 15">Belongs to the helicase family. RecG subfamily.</text>
</comment>
<dbReference type="InterPro" id="IPR027417">
    <property type="entry name" value="P-loop_NTPase"/>
</dbReference>
<dbReference type="GO" id="GO:0006281">
    <property type="term" value="P:DNA repair"/>
    <property type="evidence" value="ECO:0007669"/>
    <property type="project" value="UniProtKB-UniRule"/>
</dbReference>
<evidence type="ECO:0000259" key="17">
    <source>
        <dbReference type="PROSITE" id="PS51194"/>
    </source>
</evidence>
<dbReference type="GO" id="GO:0005524">
    <property type="term" value="F:ATP binding"/>
    <property type="evidence" value="ECO:0007669"/>
    <property type="project" value="UniProtKB-KW"/>
</dbReference>
<keyword evidence="5 15" id="KW-0378">Hydrolase</keyword>
<evidence type="ECO:0000256" key="13">
    <source>
        <dbReference type="ARBA" id="ARBA00034808"/>
    </source>
</evidence>
<dbReference type="PROSITE" id="PS51194">
    <property type="entry name" value="HELICASE_CTER"/>
    <property type="match status" value="1"/>
</dbReference>
<protein>
    <recommendedName>
        <fullName evidence="2 15">ATP-dependent DNA helicase RecG</fullName>
        <ecNumber evidence="13 15">5.6.2.4</ecNumber>
    </recommendedName>
</protein>
<sequence>MNLNNEIDYIKGVGPKLKKALNGLGIITVKDLLLYFPRDYDQVNDIGTEGMSVICGTVEHIEADIITNTGKRLTKILFNTEKSAIHAQWFNQPYIKNSFVIGKQYRLYGKISEYKGNKIMVNGKIIANNKDIPPFVPKYAVNNAVKSSSIEKIVKTLLEQIEINENMPIHILEKYSLCSLDFAVRNIHFPINRENLMQAIKRLKFQELFVYSLKLQLIKKENRIKQGDGIMFKISSELVKLKEALPFKLTEAQNRVIREILVDEKSQKTMNRLLQGDVGSGKTIVAFIAIFNVIKNGYQACLMVPTEVLANQHFSEAKKLFEKFNINIALLVGSMTNKQKKQVKEQLKSGEIHLAIGTHALIQDDIEFYKLGMVVTDEQHRFGVYQRAQLLNKGENVEVLVMSATPIPRTLSLFLYGDLDLSIIDELPPGRKQIDTMVVEINKSAWVYNMMVDEVKKGRQGYIVCPLIEENEQLDLNSLQTLYKQLKKSFFKDISVEMMHGKLSPKDKEEIMEKYKNGEIKILISTTVIEVGINVPNASVMVIENAERFGLSQLHQLRGRIGRGEYKSYCILLANIKSEITKKRLEVIKNSSDGFKIAEEDMKIRGAGDVFGFNQHGDNALILSNIYQDMSILKAANYEARNLINEEDKYSNIIKELSEEINNSSKYICFN</sequence>
<dbReference type="SUPFAM" id="SSF50249">
    <property type="entry name" value="Nucleic acid-binding proteins"/>
    <property type="match status" value="1"/>
</dbReference>
<dbReference type="NCBIfam" id="NF008168">
    <property type="entry name" value="PRK10917.2-2"/>
    <property type="match status" value="1"/>
</dbReference>
<evidence type="ECO:0000256" key="7">
    <source>
        <dbReference type="ARBA" id="ARBA00022840"/>
    </source>
</evidence>
<proteinExistence type="inferred from homology"/>
<keyword evidence="4 15" id="KW-0227">DNA damage</keyword>
<dbReference type="CDD" id="cd04488">
    <property type="entry name" value="RecG_wedge_OBF"/>
    <property type="match status" value="1"/>
</dbReference>
<dbReference type="InterPro" id="IPR012340">
    <property type="entry name" value="NA-bd_OB-fold"/>
</dbReference>
<evidence type="ECO:0000256" key="14">
    <source>
        <dbReference type="ARBA" id="ARBA00048988"/>
    </source>
</evidence>
<dbReference type="Gene3D" id="3.40.50.300">
    <property type="entry name" value="P-loop containing nucleotide triphosphate hydrolases"/>
    <property type="match status" value="2"/>
</dbReference>
<evidence type="ECO:0000256" key="10">
    <source>
        <dbReference type="ARBA" id="ARBA00023204"/>
    </source>
</evidence>
<gene>
    <name evidence="18" type="primary">recG</name>
    <name evidence="18" type="ORF">CLORY_20720</name>
</gene>
<evidence type="ECO:0000256" key="9">
    <source>
        <dbReference type="ARBA" id="ARBA00023172"/>
    </source>
</evidence>
<dbReference type="SMART" id="SM00487">
    <property type="entry name" value="DEXDc"/>
    <property type="match status" value="1"/>
</dbReference>
<dbReference type="Pfam" id="PF00271">
    <property type="entry name" value="Helicase_C"/>
    <property type="match status" value="1"/>
</dbReference>
<dbReference type="Pfam" id="PF19833">
    <property type="entry name" value="RecG_dom3_C"/>
    <property type="match status" value="1"/>
</dbReference>
<organism evidence="18 19">
    <name type="scientific">Clostridium oryzae</name>
    <dbReference type="NCBI Taxonomy" id="1450648"/>
    <lineage>
        <taxon>Bacteria</taxon>
        <taxon>Bacillati</taxon>
        <taxon>Bacillota</taxon>
        <taxon>Clostridia</taxon>
        <taxon>Eubacteriales</taxon>
        <taxon>Clostridiaceae</taxon>
        <taxon>Clostridium</taxon>
    </lineage>
</organism>
<comment type="catalytic activity">
    <reaction evidence="12 15">
        <text>Couples ATP hydrolysis with the unwinding of duplex DNA by translocating in the 3'-5' direction.</text>
        <dbReference type="EC" id="5.6.2.4"/>
    </reaction>
</comment>
<dbReference type="EMBL" id="MZGV01000019">
    <property type="protein sequence ID" value="OPJ61766.1"/>
    <property type="molecule type" value="Genomic_DNA"/>
</dbReference>
<keyword evidence="8" id="KW-0238">DNA-binding</keyword>
<evidence type="ECO:0000256" key="11">
    <source>
        <dbReference type="ARBA" id="ARBA00023235"/>
    </source>
</evidence>
<keyword evidence="19" id="KW-1185">Reference proteome</keyword>
<keyword evidence="3 15" id="KW-0547">Nucleotide-binding</keyword>
<dbReference type="PANTHER" id="PTHR47964:SF1">
    <property type="entry name" value="ATP-DEPENDENT DNA HELICASE HOMOLOG RECG, CHLOROPLASTIC"/>
    <property type="match status" value="1"/>
</dbReference>
<evidence type="ECO:0000256" key="12">
    <source>
        <dbReference type="ARBA" id="ARBA00034617"/>
    </source>
</evidence>
<dbReference type="STRING" id="1450648.CLORY_20720"/>
<dbReference type="InterPro" id="IPR011545">
    <property type="entry name" value="DEAD/DEAH_box_helicase_dom"/>
</dbReference>
<dbReference type="NCBIfam" id="TIGR00643">
    <property type="entry name" value="recG"/>
    <property type="match status" value="1"/>
</dbReference>
<dbReference type="InterPro" id="IPR004609">
    <property type="entry name" value="ATP-dep_DNA_helicase_RecG"/>
</dbReference>
<comment type="catalytic activity">
    <reaction evidence="14 15">
        <text>ATP + H2O = ADP + phosphate + H(+)</text>
        <dbReference type="Rhea" id="RHEA:13065"/>
        <dbReference type="ChEBI" id="CHEBI:15377"/>
        <dbReference type="ChEBI" id="CHEBI:15378"/>
        <dbReference type="ChEBI" id="CHEBI:30616"/>
        <dbReference type="ChEBI" id="CHEBI:43474"/>
        <dbReference type="ChEBI" id="CHEBI:456216"/>
        <dbReference type="EC" id="5.6.2.4"/>
    </reaction>
</comment>
<keyword evidence="7 15" id="KW-0067">ATP-binding</keyword>
<dbReference type="OrthoDB" id="9804325at2"/>
<evidence type="ECO:0000259" key="16">
    <source>
        <dbReference type="PROSITE" id="PS51192"/>
    </source>
</evidence>
<evidence type="ECO:0000313" key="18">
    <source>
        <dbReference type="EMBL" id="OPJ61766.1"/>
    </source>
</evidence>
<evidence type="ECO:0000256" key="3">
    <source>
        <dbReference type="ARBA" id="ARBA00022741"/>
    </source>
</evidence>
<dbReference type="RefSeq" id="WP_079423982.1">
    <property type="nucleotide sequence ID" value="NZ_MZGV01000019.1"/>
</dbReference>
<evidence type="ECO:0000256" key="4">
    <source>
        <dbReference type="ARBA" id="ARBA00022763"/>
    </source>
</evidence>
<dbReference type="Proteomes" id="UP000190080">
    <property type="component" value="Unassembled WGS sequence"/>
</dbReference>
<dbReference type="InterPro" id="IPR045562">
    <property type="entry name" value="RecG_dom3_C"/>
</dbReference>
<dbReference type="CDD" id="cd17992">
    <property type="entry name" value="DEXHc_RecG"/>
    <property type="match status" value="1"/>
</dbReference>
<feature type="domain" description="Helicase C-terminal" evidence="17">
    <location>
        <begin position="433"/>
        <end position="603"/>
    </location>
</feature>
<dbReference type="Pfam" id="PF00270">
    <property type="entry name" value="DEAD"/>
    <property type="match status" value="1"/>
</dbReference>
<dbReference type="PROSITE" id="PS51192">
    <property type="entry name" value="HELICASE_ATP_BIND_1"/>
    <property type="match status" value="1"/>
</dbReference>
<keyword evidence="6 15" id="KW-0347">Helicase</keyword>
<name>A0A1V4IPC2_9CLOT</name>
<dbReference type="GO" id="GO:0003677">
    <property type="term" value="F:DNA binding"/>
    <property type="evidence" value="ECO:0007669"/>
    <property type="project" value="UniProtKB-KW"/>
</dbReference>
<keyword evidence="9 15" id="KW-0233">DNA recombination</keyword>
<evidence type="ECO:0000313" key="19">
    <source>
        <dbReference type="Proteomes" id="UP000190080"/>
    </source>
</evidence>
<dbReference type="Gene3D" id="2.40.50.140">
    <property type="entry name" value="Nucleic acid-binding proteins"/>
    <property type="match status" value="1"/>
</dbReference>
<dbReference type="EC" id="5.6.2.4" evidence="13 15"/>
<evidence type="ECO:0000256" key="1">
    <source>
        <dbReference type="ARBA" id="ARBA00007504"/>
    </source>
</evidence>
<feature type="domain" description="Helicase ATP-binding" evidence="16">
    <location>
        <begin position="263"/>
        <end position="424"/>
    </location>
</feature>
<dbReference type="InterPro" id="IPR014001">
    <property type="entry name" value="Helicase_ATP-bd"/>
</dbReference>
<keyword evidence="10 15" id="KW-0234">DNA repair</keyword>
<dbReference type="NCBIfam" id="NF008165">
    <property type="entry name" value="PRK10917.1-3"/>
    <property type="match status" value="1"/>
</dbReference>
<evidence type="ECO:0000256" key="15">
    <source>
        <dbReference type="RuleBase" id="RU363016"/>
    </source>
</evidence>
<dbReference type="PANTHER" id="PTHR47964">
    <property type="entry name" value="ATP-DEPENDENT DNA HELICASE HOMOLOG RECG, CHLOROPLASTIC"/>
    <property type="match status" value="1"/>
</dbReference>
<dbReference type="AlphaFoldDB" id="A0A1V4IPC2"/>
<dbReference type="InterPro" id="IPR001650">
    <property type="entry name" value="Helicase_C-like"/>
</dbReference>
<evidence type="ECO:0000256" key="8">
    <source>
        <dbReference type="ARBA" id="ARBA00023125"/>
    </source>
</evidence>
<keyword evidence="11" id="KW-0413">Isomerase</keyword>
<dbReference type="SMART" id="SM00490">
    <property type="entry name" value="HELICc"/>
    <property type="match status" value="1"/>
</dbReference>